<reference evidence="1" key="1">
    <citation type="submission" date="2023-02" db="EMBL/GenBank/DDBJ databases">
        <title>Colletotrichum kahawae CIFC_Que2 genome sequencing and assembly.</title>
        <authorList>
            <person name="Baroncelli R."/>
        </authorList>
    </citation>
    <scope>NUCLEOTIDE SEQUENCE</scope>
    <source>
        <strain evidence="1">CIFC_Que2</strain>
    </source>
</reference>
<dbReference type="Proteomes" id="UP001281614">
    <property type="component" value="Unassembled WGS sequence"/>
</dbReference>
<proteinExistence type="predicted"/>
<evidence type="ECO:0000313" key="1">
    <source>
        <dbReference type="EMBL" id="KAK2770452.1"/>
    </source>
</evidence>
<dbReference type="InterPro" id="IPR042831">
    <property type="entry name" value="Ribosomal_mL40_fung"/>
</dbReference>
<comment type="caution">
    <text evidence="1">The sequence shown here is derived from an EMBL/GenBank/DDBJ whole genome shotgun (WGS) entry which is preliminary data.</text>
</comment>
<dbReference type="PANTHER" id="PTHR39150:SF1">
    <property type="entry name" value="LARGE RIBOSOMAL SUBUNIT PROTEIN ML40"/>
    <property type="match status" value="1"/>
</dbReference>
<name>A0AAD9YJH8_COLKA</name>
<keyword evidence="2" id="KW-1185">Reference proteome</keyword>
<protein>
    <submittedName>
        <fullName evidence="1">Ring finger domain protein</fullName>
    </submittedName>
</protein>
<dbReference type="GO" id="GO:0005739">
    <property type="term" value="C:mitochondrion"/>
    <property type="evidence" value="ECO:0007669"/>
    <property type="project" value="GOC"/>
</dbReference>
<gene>
    <name evidence="1" type="ORF">CKAH01_14727</name>
</gene>
<sequence length="168" mass="19383">MSTPLSLRGLFRPNTSLTTTLTAFTTARTFTTTPAPARRGGSVSASTPEFAKRILNLKQHPFARAPPPLRMARNRHLRHWTIHRAWLLLQRQQREARERELYRMHQGMYNAAEELRATSGPGTRDEGWLYRISQEKKGVYGAGAVPIEYARYQTETPARVAWNHDWKR</sequence>
<organism evidence="1 2">
    <name type="scientific">Colletotrichum kahawae</name>
    <name type="common">Coffee berry disease fungus</name>
    <dbReference type="NCBI Taxonomy" id="34407"/>
    <lineage>
        <taxon>Eukaryota</taxon>
        <taxon>Fungi</taxon>
        <taxon>Dikarya</taxon>
        <taxon>Ascomycota</taxon>
        <taxon>Pezizomycotina</taxon>
        <taxon>Sordariomycetes</taxon>
        <taxon>Hypocreomycetidae</taxon>
        <taxon>Glomerellales</taxon>
        <taxon>Glomerellaceae</taxon>
        <taxon>Colletotrichum</taxon>
        <taxon>Colletotrichum gloeosporioides species complex</taxon>
    </lineage>
</organism>
<dbReference type="Gene3D" id="6.10.250.3440">
    <property type="match status" value="1"/>
</dbReference>
<dbReference type="GO" id="GO:0032543">
    <property type="term" value="P:mitochondrial translation"/>
    <property type="evidence" value="ECO:0007669"/>
    <property type="project" value="InterPro"/>
</dbReference>
<evidence type="ECO:0000313" key="2">
    <source>
        <dbReference type="Proteomes" id="UP001281614"/>
    </source>
</evidence>
<dbReference type="AlphaFoldDB" id="A0AAD9YJH8"/>
<dbReference type="PANTHER" id="PTHR39150">
    <property type="entry name" value="54S RIBOSOMAL PROTEIN L28, MITOCHONDRIAL"/>
    <property type="match status" value="1"/>
</dbReference>
<dbReference type="EMBL" id="VYYT01000095">
    <property type="protein sequence ID" value="KAK2770452.1"/>
    <property type="molecule type" value="Genomic_DNA"/>
</dbReference>
<accession>A0AAD9YJH8</accession>
<dbReference type="GO" id="GO:0003735">
    <property type="term" value="F:structural constituent of ribosome"/>
    <property type="evidence" value="ECO:0007669"/>
    <property type="project" value="InterPro"/>
</dbReference>